<gene>
    <name evidence="2" type="ORF">PUN28_011229</name>
</gene>
<dbReference type="AlphaFoldDB" id="A0AAW2FQW0"/>
<keyword evidence="1" id="KW-0812">Transmembrane</keyword>
<evidence type="ECO:0000256" key="1">
    <source>
        <dbReference type="SAM" id="Phobius"/>
    </source>
</evidence>
<proteinExistence type="predicted"/>
<reference evidence="2 3" key="1">
    <citation type="submission" date="2023-03" db="EMBL/GenBank/DDBJ databases">
        <title>High recombination rates correlate with genetic variation in Cardiocondyla obscurior ants.</title>
        <authorList>
            <person name="Errbii M."/>
        </authorList>
    </citation>
    <scope>NUCLEOTIDE SEQUENCE [LARGE SCALE GENOMIC DNA]</scope>
    <source>
        <strain evidence="2">Alpha-2009</strain>
        <tissue evidence="2">Whole body</tissue>
    </source>
</reference>
<accession>A0AAW2FQW0</accession>
<keyword evidence="3" id="KW-1185">Reference proteome</keyword>
<dbReference type="Proteomes" id="UP001430953">
    <property type="component" value="Unassembled WGS sequence"/>
</dbReference>
<keyword evidence="1" id="KW-1133">Transmembrane helix</keyword>
<feature type="transmembrane region" description="Helical" evidence="1">
    <location>
        <begin position="34"/>
        <end position="55"/>
    </location>
</feature>
<sequence>MRVLKFTLLICAVTGCWQPDSWTSLFKHIAYKTYAMFLCSALYIFSISQFMNIVLYVQTSDEFTDSLYMMLTVFVAGYKQVYMWTDRKNIKVVIDIFNEKPFAACDAREVMIQEKFERMIQ</sequence>
<organism evidence="2 3">
    <name type="scientific">Cardiocondyla obscurior</name>
    <dbReference type="NCBI Taxonomy" id="286306"/>
    <lineage>
        <taxon>Eukaryota</taxon>
        <taxon>Metazoa</taxon>
        <taxon>Ecdysozoa</taxon>
        <taxon>Arthropoda</taxon>
        <taxon>Hexapoda</taxon>
        <taxon>Insecta</taxon>
        <taxon>Pterygota</taxon>
        <taxon>Neoptera</taxon>
        <taxon>Endopterygota</taxon>
        <taxon>Hymenoptera</taxon>
        <taxon>Apocrita</taxon>
        <taxon>Aculeata</taxon>
        <taxon>Formicoidea</taxon>
        <taxon>Formicidae</taxon>
        <taxon>Myrmicinae</taxon>
        <taxon>Cardiocondyla</taxon>
    </lineage>
</organism>
<name>A0AAW2FQW0_9HYME</name>
<protein>
    <submittedName>
        <fullName evidence="2">Uncharacterized protein</fullName>
    </submittedName>
</protein>
<dbReference type="PROSITE" id="PS51257">
    <property type="entry name" value="PROKAR_LIPOPROTEIN"/>
    <property type="match status" value="1"/>
</dbReference>
<comment type="caution">
    <text evidence="2">The sequence shown here is derived from an EMBL/GenBank/DDBJ whole genome shotgun (WGS) entry which is preliminary data.</text>
</comment>
<evidence type="ECO:0000313" key="3">
    <source>
        <dbReference type="Proteomes" id="UP001430953"/>
    </source>
</evidence>
<feature type="transmembrane region" description="Helical" evidence="1">
    <location>
        <begin position="67"/>
        <end position="85"/>
    </location>
</feature>
<keyword evidence="1" id="KW-0472">Membrane</keyword>
<evidence type="ECO:0000313" key="2">
    <source>
        <dbReference type="EMBL" id="KAL0116247.1"/>
    </source>
</evidence>
<dbReference type="EMBL" id="JADYXP020000010">
    <property type="protein sequence ID" value="KAL0116247.1"/>
    <property type="molecule type" value="Genomic_DNA"/>
</dbReference>